<dbReference type="Gene3D" id="3.30.420.10">
    <property type="entry name" value="Ribonuclease H-like superfamily/Ribonuclease H"/>
    <property type="match status" value="1"/>
</dbReference>
<dbReference type="EMBL" id="JAELXS010000003">
    <property type="protein sequence ID" value="MBJ6121632.1"/>
    <property type="molecule type" value="Genomic_DNA"/>
</dbReference>
<keyword evidence="2" id="KW-1185">Reference proteome</keyword>
<comment type="caution">
    <text evidence="1">The sequence shown here is derived from an EMBL/GenBank/DDBJ whole genome shotgun (WGS) entry which is preliminary data.</text>
</comment>
<accession>A0ABS0XNK4</accession>
<organism evidence="1 2">
    <name type="scientific">Sphingomonas mollis</name>
    <dbReference type="NCBI Taxonomy" id="2795726"/>
    <lineage>
        <taxon>Bacteria</taxon>
        <taxon>Pseudomonadati</taxon>
        <taxon>Pseudomonadota</taxon>
        <taxon>Alphaproteobacteria</taxon>
        <taxon>Sphingomonadales</taxon>
        <taxon>Sphingomonadaceae</taxon>
        <taxon>Sphingomonas</taxon>
    </lineage>
</organism>
<dbReference type="InterPro" id="IPR012337">
    <property type="entry name" value="RNaseH-like_sf"/>
</dbReference>
<dbReference type="Proteomes" id="UP000640426">
    <property type="component" value="Unassembled WGS sequence"/>
</dbReference>
<reference evidence="2" key="1">
    <citation type="submission" date="2020-12" db="EMBL/GenBank/DDBJ databases">
        <title>Hymenobacter sp.</title>
        <authorList>
            <person name="Kim M.K."/>
        </authorList>
    </citation>
    <scope>NUCLEOTIDE SEQUENCE [LARGE SCALE GENOMIC DNA]</scope>
    <source>
        <strain evidence="2">BT553</strain>
    </source>
</reference>
<dbReference type="SUPFAM" id="SSF53098">
    <property type="entry name" value="Ribonuclease H-like"/>
    <property type="match status" value="1"/>
</dbReference>
<gene>
    <name evidence="1" type="ORF">JAO74_07490</name>
</gene>
<sequence>MLVFLDFEASSLGKRGVPIEVAWVFEDGRSEAHLIRPAPSWTDWDDAAEAIHHIPRDRLLRDGTAHDVVARRMVAELTGHDLLASAPSWDGRWLSALLRAAGFDRHTLRLSDSDDAQRERATAILAPVVPADRLAATVGDLLALIEVRAPGQIPVHRALADAEDERRHWLAVGQAARTLAEELSVAG</sequence>
<dbReference type="InterPro" id="IPR036397">
    <property type="entry name" value="RNaseH_sf"/>
</dbReference>
<name>A0ABS0XNK4_9SPHN</name>
<proteinExistence type="predicted"/>
<evidence type="ECO:0000313" key="1">
    <source>
        <dbReference type="EMBL" id="MBJ6121632.1"/>
    </source>
</evidence>
<protein>
    <submittedName>
        <fullName evidence="1">Transcriptional regulator</fullName>
    </submittedName>
</protein>
<evidence type="ECO:0000313" key="2">
    <source>
        <dbReference type="Proteomes" id="UP000640426"/>
    </source>
</evidence>